<protein>
    <recommendedName>
        <fullName evidence="3">4Fe-4S domain-containing protein</fullName>
    </recommendedName>
</protein>
<reference evidence="1 2" key="1">
    <citation type="submission" date="2019-02" db="EMBL/GenBank/DDBJ databases">
        <title>Jishengella sp. nov., isolated from a root of Zingiber montanum.</title>
        <authorList>
            <person name="Kuncharoen N."/>
            <person name="Kudo T."/>
            <person name="Masahiro Y."/>
            <person name="Ohkuma M."/>
            <person name="Tanasupawat S."/>
        </authorList>
    </citation>
    <scope>NUCLEOTIDE SEQUENCE [LARGE SCALE GENOMIC DNA]</scope>
    <source>
        <strain evidence="1 2">PLAI 1-1</strain>
    </source>
</reference>
<sequence>MTGTEESDRAVDRFESARNSVLQHRDGGTCFDCGAGGCGQYAWAVGELGRHRGGRELLRRLGFPVDGSSEEGQPR</sequence>
<evidence type="ECO:0008006" key="3">
    <source>
        <dbReference type="Google" id="ProtNLM"/>
    </source>
</evidence>
<dbReference type="EMBL" id="SJJR01000009">
    <property type="protein sequence ID" value="TCB96501.1"/>
    <property type="molecule type" value="Genomic_DNA"/>
</dbReference>
<evidence type="ECO:0000313" key="2">
    <source>
        <dbReference type="Proteomes" id="UP000292274"/>
    </source>
</evidence>
<accession>A0A4R0GM00</accession>
<gene>
    <name evidence="1" type="ORF">E0H26_15255</name>
</gene>
<comment type="caution">
    <text evidence="1">The sequence shown here is derived from an EMBL/GenBank/DDBJ whole genome shotgun (WGS) entry which is preliminary data.</text>
</comment>
<dbReference type="OrthoDB" id="3388546at2"/>
<keyword evidence="2" id="KW-1185">Reference proteome</keyword>
<dbReference type="RefSeq" id="WP_131304312.1">
    <property type="nucleotide sequence ID" value="NZ_SJJR01000009.1"/>
</dbReference>
<evidence type="ECO:0000313" key="1">
    <source>
        <dbReference type="EMBL" id="TCB96501.1"/>
    </source>
</evidence>
<dbReference type="Proteomes" id="UP000292274">
    <property type="component" value="Unassembled WGS sequence"/>
</dbReference>
<dbReference type="AlphaFoldDB" id="A0A4R0GM00"/>
<name>A0A4R0GM00_9ACTN</name>
<organism evidence="1 2">
    <name type="scientific">Micromonospora zingiberis</name>
    <dbReference type="NCBI Taxonomy" id="2053011"/>
    <lineage>
        <taxon>Bacteria</taxon>
        <taxon>Bacillati</taxon>
        <taxon>Actinomycetota</taxon>
        <taxon>Actinomycetes</taxon>
        <taxon>Micromonosporales</taxon>
        <taxon>Micromonosporaceae</taxon>
        <taxon>Micromonospora</taxon>
    </lineage>
</organism>
<proteinExistence type="predicted"/>